<feature type="compositionally biased region" description="Basic and acidic residues" evidence="1">
    <location>
        <begin position="25"/>
        <end position="35"/>
    </location>
</feature>
<accession>A0ABN9V8U6</accession>
<feature type="region of interest" description="Disordered" evidence="1">
    <location>
        <begin position="1"/>
        <end position="40"/>
    </location>
</feature>
<protein>
    <submittedName>
        <fullName evidence="2">Uncharacterized protein</fullName>
    </submittedName>
</protein>
<evidence type="ECO:0000313" key="2">
    <source>
        <dbReference type="EMBL" id="CAK0868553.1"/>
    </source>
</evidence>
<feature type="region of interest" description="Disordered" evidence="1">
    <location>
        <begin position="117"/>
        <end position="223"/>
    </location>
</feature>
<organism evidence="2 3">
    <name type="scientific">Prorocentrum cordatum</name>
    <dbReference type="NCBI Taxonomy" id="2364126"/>
    <lineage>
        <taxon>Eukaryota</taxon>
        <taxon>Sar</taxon>
        <taxon>Alveolata</taxon>
        <taxon>Dinophyceae</taxon>
        <taxon>Prorocentrales</taxon>
        <taxon>Prorocentraceae</taxon>
        <taxon>Prorocentrum</taxon>
    </lineage>
</organism>
<comment type="caution">
    <text evidence="2">The sequence shown here is derived from an EMBL/GenBank/DDBJ whole genome shotgun (WGS) entry which is preliminary data.</text>
</comment>
<dbReference type="Proteomes" id="UP001189429">
    <property type="component" value="Unassembled WGS sequence"/>
</dbReference>
<proteinExistence type="predicted"/>
<dbReference type="EMBL" id="CAUYUJ010016760">
    <property type="protein sequence ID" value="CAK0868553.1"/>
    <property type="molecule type" value="Genomic_DNA"/>
</dbReference>
<feature type="region of interest" description="Disordered" evidence="1">
    <location>
        <begin position="75"/>
        <end position="98"/>
    </location>
</feature>
<feature type="compositionally biased region" description="Low complexity" evidence="1">
    <location>
        <begin position="125"/>
        <end position="142"/>
    </location>
</feature>
<keyword evidence="3" id="KW-1185">Reference proteome</keyword>
<evidence type="ECO:0000313" key="3">
    <source>
        <dbReference type="Proteomes" id="UP001189429"/>
    </source>
</evidence>
<feature type="compositionally biased region" description="Gly residues" evidence="1">
    <location>
        <begin position="1"/>
        <end position="14"/>
    </location>
</feature>
<name>A0ABN9V8U6_9DINO</name>
<reference evidence="2" key="1">
    <citation type="submission" date="2023-10" db="EMBL/GenBank/DDBJ databases">
        <authorList>
            <person name="Chen Y."/>
            <person name="Shah S."/>
            <person name="Dougan E. K."/>
            <person name="Thang M."/>
            <person name="Chan C."/>
        </authorList>
    </citation>
    <scope>NUCLEOTIDE SEQUENCE [LARGE SCALE GENOMIC DNA]</scope>
</reference>
<sequence length="286" mass="30977">MEENGGGGGGGDGGGGRRKASKWSGELRAHQRDWHGQLPRPAIVGGELRAHQLDCSMESCRAPLPRPCLEHLGWRCGSSSSSSSRPPSPNLRPRTTETPHLYSAPWLLKETGACTEKAARHKTLAGPARGAVRAGGRTPRAARAGRRREGERARPPGCAPCLQDEHDEDEQDEDEDQGRARRGRGRGGRGSRRARCHAHPSLTWHHTGNSRSPRIGARPKKNASFKCAPRRSLVRQSVRPSAAVQTKKRRGGAAVRRAHVRRMPKKARKLTLLATSGGAHHSAAGF</sequence>
<evidence type="ECO:0000256" key="1">
    <source>
        <dbReference type="SAM" id="MobiDB-lite"/>
    </source>
</evidence>
<feature type="compositionally biased region" description="Acidic residues" evidence="1">
    <location>
        <begin position="165"/>
        <end position="176"/>
    </location>
</feature>
<feature type="compositionally biased region" description="Basic residues" evidence="1">
    <location>
        <begin position="180"/>
        <end position="198"/>
    </location>
</feature>
<gene>
    <name evidence="2" type="ORF">PCOR1329_LOCUS55181</name>
</gene>